<dbReference type="SMART" id="SM00298">
    <property type="entry name" value="CHROMO"/>
    <property type="match status" value="2"/>
</dbReference>
<evidence type="ECO:0000256" key="2">
    <source>
        <dbReference type="ARBA" id="ARBA00023242"/>
    </source>
</evidence>
<dbReference type="InterPro" id="IPR038033">
    <property type="entry name" value="CBX3_chromo_domain"/>
</dbReference>
<feature type="compositionally biased region" description="Pro residues" evidence="3">
    <location>
        <begin position="143"/>
        <end position="154"/>
    </location>
</feature>
<feature type="domain" description="Chromo" evidence="4">
    <location>
        <begin position="214"/>
        <end position="272"/>
    </location>
</feature>
<dbReference type="CDD" id="cd18656">
    <property type="entry name" value="CSD_HP1gamma_Cbx3"/>
    <property type="match status" value="1"/>
</dbReference>
<dbReference type="Ensembl" id="ENSFCTT00005034545.1">
    <property type="protein sequence ID" value="ENSFCTP00005023540.1"/>
    <property type="gene ID" value="ENSFCTG00005012195.1"/>
</dbReference>
<comment type="subcellular location">
    <subcellularLocation>
        <location evidence="1">Nucleus</location>
    </subcellularLocation>
</comment>
<evidence type="ECO:0000313" key="6">
    <source>
        <dbReference type="Proteomes" id="UP000823872"/>
    </source>
</evidence>
<keyword evidence="6" id="KW-1185">Reference proteome</keyword>
<dbReference type="Proteomes" id="UP000823872">
    <property type="component" value="Chromosome A2"/>
</dbReference>
<dbReference type="InterPro" id="IPR016197">
    <property type="entry name" value="Chromo-like_dom_sf"/>
</dbReference>
<keyword evidence="2" id="KW-0539">Nucleus</keyword>
<reference evidence="5" key="3">
    <citation type="submission" date="2025-09" db="UniProtKB">
        <authorList>
            <consortium name="Ensembl"/>
        </authorList>
    </citation>
    <scope>IDENTIFICATION</scope>
    <source>
        <strain evidence="5">breed Abyssinian</strain>
    </source>
</reference>
<dbReference type="PRINTS" id="PR00504">
    <property type="entry name" value="CHROMODOMAIN"/>
</dbReference>
<dbReference type="GeneTree" id="ENSGT00940000153305"/>
<dbReference type="InterPro" id="IPR008251">
    <property type="entry name" value="Chromo_shadow_dom"/>
</dbReference>
<dbReference type="Pfam" id="PF01393">
    <property type="entry name" value="Chromo_shadow"/>
    <property type="match status" value="1"/>
</dbReference>
<protein>
    <submittedName>
        <fullName evidence="5">Chromobox 3</fullName>
    </submittedName>
</protein>
<evidence type="ECO:0000256" key="1">
    <source>
        <dbReference type="ARBA" id="ARBA00004123"/>
    </source>
</evidence>
<feature type="compositionally biased region" description="Polar residues" evidence="3">
    <location>
        <begin position="11"/>
        <end position="30"/>
    </location>
</feature>
<name>A0ABI7XN01_FELCA</name>
<gene>
    <name evidence="5" type="primary">CBX3</name>
</gene>
<dbReference type="Gene3D" id="2.40.50.40">
    <property type="match status" value="2"/>
</dbReference>
<reference evidence="5 6" key="1">
    <citation type="submission" date="2021-02" db="EMBL/GenBank/DDBJ databases">
        <title>Safari Cat Assemblies.</title>
        <authorList>
            <person name="Bredemeyer K.R."/>
            <person name="Murphy W.J."/>
        </authorList>
    </citation>
    <scope>NUCLEOTIDE SEQUENCE [LARGE SCALE GENOMIC DNA]</scope>
</reference>
<evidence type="ECO:0000259" key="4">
    <source>
        <dbReference type="PROSITE" id="PS50013"/>
    </source>
</evidence>
<reference evidence="5" key="2">
    <citation type="submission" date="2025-08" db="UniProtKB">
        <authorList>
            <consortium name="Ensembl"/>
        </authorList>
    </citation>
    <scope>IDENTIFICATION</scope>
    <source>
        <strain evidence="5">breed Abyssinian</strain>
    </source>
</reference>
<dbReference type="SUPFAM" id="SSF54160">
    <property type="entry name" value="Chromo domain-like"/>
    <property type="match status" value="2"/>
</dbReference>
<dbReference type="InterPro" id="IPR051219">
    <property type="entry name" value="Heterochromatin_chromo-domain"/>
</dbReference>
<feature type="region of interest" description="Disordered" evidence="3">
    <location>
        <begin position="1"/>
        <end position="211"/>
    </location>
</feature>
<dbReference type="InterPro" id="IPR017984">
    <property type="entry name" value="Chromo_dom_subgr"/>
</dbReference>
<dbReference type="PROSITE" id="PS50013">
    <property type="entry name" value="CHROMO_2"/>
    <property type="match status" value="2"/>
</dbReference>
<feature type="domain" description="Chromo" evidence="4">
    <location>
        <begin position="305"/>
        <end position="363"/>
    </location>
</feature>
<sequence length="367" mass="39919">GLTRPLPETPEATSSQHVTLHTPPTLSNVFGSRPLGFKRAFGGTHIQGRGSGRSPVLAPGAAAAKQKRLRLEARSLSSPLLPSPSPPGATRRHAANGKCPVAGALHLPRAPAPSGRGARPLPRRERAPGRPAPRGRPAWAVPFPLPPPPPPPQRLPGAQLPSPLPLGCGWSLRRAGPETPQTRDAEQLGGGEQKMGKKQNGKSKKVEEAEPEEFVVEKVLDRRVVNGKVEYFLKWKGFTDADNTWEPEENLDCPELIEAFLNSQKAGKEKDGTKRKSLSDSESDDSKSKKKRDAADKPRGFARGLDPERIIGATDSSGELMFLMKWKDSDEADLVLAKEANMKCPQIVIAFYEERLTWHSCPEDEAQ</sequence>
<dbReference type="PROSITE" id="PS00598">
    <property type="entry name" value="CHROMO_1"/>
    <property type="match status" value="1"/>
</dbReference>
<organism evidence="5 6">
    <name type="scientific">Felis catus</name>
    <name type="common">Cat</name>
    <name type="synonym">Felis silvestris catus</name>
    <dbReference type="NCBI Taxonomy" id="9685"/>
    <lineage>
        <taxon>Eukaryota</taxon>
        <taxon>Metazoa</taxon>
        <taxon>Chordata</taxon>
        <taxon>Craniata</taxon>
        <taxon>Vertebrata</taxon>
        <taxon>Euteleostomi</taxon>
        <taxon>Mammalia</taxon>
        <taxon>Eutheria</taxon>
        <taxon>Laurasiatheria</taxon>
        <taxon>Carnivora</taxon>
        <taxon>Feliformia</taxon>
        <taxon>Felidae</taxon>
        <taxon>Felinae</taxon>
        <taxon>Felis</taxon>
    </lineage>
</organism>
<feature type="region of interest" description="Disordered" evidence="3">
    <location>
        <begin position="264"/>
        <end position="309"/>
    </location>
</feature>
<dbReference type="InterPro" id="IPR023779">
    <property type="entry name" value="Chromodomain_CS"/>
</dbReference>
<dbReference type="PANTHER" id="PTHR22812">
    <property type="entry name" value="CHROMOBOX PROTEIN"/>
    <property type="match status" value="1"/>
</dbReference>
<dbReference type="CDD" id="cd18652">
    <property type="entry name" value="CD_HP1gamma_Cbx3"/>
    <property type="match status" value="1"/>
</dbReference>
<evidence type="ECO:0000313" key="5">
    <source>
        <dbReference type="Ensembl" id="ENSFCTP00005023540.1"/>
    </source>
</evidence>
<proteinExistence type="predicted"/>
<dbReference type="Pfam" id="PF00385">
    <property type="entry name" value="Chromo"/>
    <property type="match status" value="1"/>
</dbReference>
<dbReference type="InterPro" id="IPR023780">
    <property type="entry name" value="Chromo_domain"/>
</dbReference>
<dbReference type="InterPro" id="IPR000953">
    <property type="entry name" value="Chromo/chromo_shadow_dom"/>
</dbReference>
<evidence type="ECO:0000256" key="3">
    <source>
        <dbReference type="SAM" id="MobiDB-lite"/>
    </source>
</evidence>
<feature type="compositionally biased region" description="Basic and acidic residues" evidence="3">
    <location>
        <begin position="266"/>
        <end position="309"/>
    </location>
</feature>
<dbReference type="SMART" id="SM00300">
    <property type="entry name" value="ChSh"/>
    <property type="match status" value="1"/>
</dbReference>
<accession>A0ABI7XN01</accession>